<evidence type="ECO:0000313" key="11">
    <source>
        <dbReference type="EMBL" id="ULN39467.1"/>
    </source>
</evidence>
<keyword evidence="6 9" id="KW-0472">Membrane</keyword>
<evidence type="ECO:0000256" key="9">
    <source>
        <dbReference type="SAM" id="Phobius"/>
    </source>
</evidence>
<keyword evidence="5" id="KW-0406">Ion transport</keyword>
<dbReference type="Proteomes" id="UP001055337">
    <property type="component" value="Chromosome"/>
</dbReference>
<keyword evidence="4 9" id="KW-1133">Transmembrane helix</keyword>
<feature type="transmembrane region" description="Helical" evidence="9">
    <location>
        <begin position="150"/>
        <end position="169"/>
    </location>
</feature>
<protein>
    <submittedName>
        <fullName evidence="11">Potassium channel family protein</fullName>
    </submittedName>
</protein>
<dbReference type="Gene3D" id="1.10.287.70">
    <property type="match status" value="1"/>
</dbReference>
<feature type="transmembrane region" description="Helical" evidence="9">
    <location>
        <begin position="119"/>
        <end position="138"/>
    </location>
</feature>
<dbReference type="Pfam" id="PF07885">
    <property type="entry name" value="Ion_trans_2"/>
    <property type="match status" value="1"/>
</dbReference>
<name>A0ABY3TJT0_9MYCO</name>
<sequence>MTARQPNLRLSRWEQRSEWPLAAVAVVFLVTYSLQVLAEPRGVAAVALNTAMTVLWVIFVVDYVVRLALAEARLRWFFRHLFDLATVALPFLRPLRVLRLVVLVFTLQRAFGNALRGRVVVYASVVAALMVYASSLAVLDVERAAPDANIVTFGDAVWWALATITTVGYGDQYPVTVVGRLIAALLMVGGISLIGVITATVASWIVQRVSEDATATNTATADQIDALRDEVRQLTEALAAGSDRRSPAHSTRTHRNDTAPRSGR</sequence>
<reference evidence="11" key="1">
    <citation type="submission" date="2022-08" db="EMBL/GenBank/DDBJ databases">
        <title>Whole genome sequencing of non-tuberculosis mycobacteria type-strains.</title>
        <authorList>
            <person name="Igarashi Y."/>
            <person name="Osugi A."/>
            <person name="Mitarai S."/>
        </authorList>
    </citation>
    <scope>NUCLEOTIDE SEQUENCE</scope>
    <source>
        <strain evidence="11">JCM 16369</strain>
    </source>
</reference>
<evidence type="ECO:0000256" key="5">
    <source>
        <dbReference type="ARBA" id="ARBA00023065"/>
    </source>
</evidence>
<evidence type="ECO:0000256" key="8">
    <source>
        <dbReference type="SAM" id="MobiDB-lite"/>
    </source>
</evidence>
<evidence type="ECO:0000256" key="3">
    <source>
        <dbReference type="ARBA" id="ARBA00022692"/>
    </source>
</evidence>
<keyword evidence="3 9" id="KW-0812">Transmembrane</keyword>
<evidence type="ECO:0000256" key="1">
    <source>
        <dbReference type="ARBA" id="ARBA00004141"/>
    </source>
</evidence>
<dbReference type="Gene3D" id="1.20.5.110">
    <property type="match status" value="1"/>
</dbReference>
<dbReference type="PRINTS" id="PR00169">
    <property type="entry name" value="KCHANNEL"/>
</dbReference>
<evidence type="ECO:0000313" key="12">
    <source>
        <dbReference type="Proteomes" id="UP001055337"/>
    </source>
</evidence>
<feature type="domain" description="Potassium channel" evidence="10">
    <location>
        <begin position="131"/>
        <end position="206"/>
    </location>
</feature>
<feature type="transmembrane region" description="Helical" evidence="9">
    <location>
        <begin position="44"/>
        <end position="69"/>
    </location>
</feature>
<keyword evidence="7 11" id="KW-0407">Ion channel</keyword>
<evidence type="ECO:0000256" key="4">
    <source>
        <dbReference type="ARBA" id="ARBA00022989"/>
    </source>
</evidence>
<dbReference type="InterPro" id="IPR028325">
    <property type="entry name" value="VG_K_chnl"/>
</dbReference>
<evidence type="ECO:0000256" key="6">
    <source>
        <dbReference type="ARBA" id="ARBA00023136"/>
    </source>
</evidence>
<dbReference type="SUPFAM" id="SSF81324">
    <property type="entry name" value="Voltage-gated potassium channels"/>
    <property type="match status" value="1"/>
</dbReference>
<comment type="subcellular location">
    <subcellularLocation>
        <location evidence="1">Membrane</location>
        <topology evidence="1">Multi-pass membrane protein</topology>
    </subcellularLocation>
</comment>
<dbReference type="InterPro" id="IPR013099">
    <property type="entry name" value="K_chnl_dom"/>
</dbReference>
<dbReference type="PANTHER" id="PTHR11537">
    <property type="entry name" value="VOLTAGE-GATED POTASSIUM CHANNEL"/>
    <property type="match status" value="1"/>
</dbReference>
<feature type="transmembrane region" description="Helical" evidence="9">
    <location>
        <begin position="181"/>
        <end position="206"/>
    </location>
</feature>
<dbReference type="EMBL" id="CP092362">
    <property type="protein sequence ID" value="ULN39467.1"/>
    <property type="molecule type" value="Genomic_DNA"/>
</dbReference>
<gene>
    <name evidence="11" type="ORF">MI149_17065</name>
</gene>
<feature type="region of interest" description="Disordered" evidence="8">
    <location>
        <begin position="238"/>
        <end position="264"/>
    </location>
</feature>
<evidence type="ECO:0000256" key="7">
    <source>
        <dbReference type="ARBA" id="ARBA00023303"/>
    </source>
</evidence>
<organism evidence="11 12">
    <name type="scientific">Mycolicibacterium crocinum</name>
    <dbReference type="NCBI Taxonomy" id="388459"/>
    <lineage>
        <taxon>Bacteria</taxon>
        <taxon>Bacillati</taxon>
        <taxon>Actinomycetota</taxon>
        <taxon>Actinomycetes</taxon>
        <taxon>Mycobacteriales</taxon>
        <taxon>Mycobacteriaceae</taxon>
        <taxon>Mycolicibacterium</taxon>
    </lineage>
</organism>
<keyword evidence="12" id="KW-1185">Reference proteome</keyword>
<feature type="transmembrane region" description="Helical" evidence="9">
    <location>
        <begin position="21"/>
        <end position="38"/>
    </location>
</feature>
<dbReference type="GO" id="GO:0034220">
    <property type="term" value="P:monoatomic ion transmembrane transport"/>
    <property type="evidence" value="ECO:0007669"/>
    <property type="project" value="UniProtKB-KW"/>
</dbReference>
<proteinExistence type="predicted"/>
<accession>A0ABY3TJT0</accession>
<keyword evidence="2" id="KW-0813">Transport</keyword>
<dbReference type="PANTHER" id="PTHR11537:SF254">
    <property type="entry name" value="POTASSIUM VOLTAGE-GATED CHANNEL PROTEIN SHAB"/>
    <property type="match status" value="1"/>
</dbReference>
<evidence type="ECO:0000256" key="2">
    <source>
        <dbReference type="ARBA" id="ARBA00022448"/>
    </source>
</evidence>
<evidence type="ECO:0000259" key="10">
    <source>
        <dbReference type="Pfam" id="PF07885"/>
    </source>
</evidence>
<dbReference type="RefSeq" id="WP_240176411.1">
    <property type="nucleotide sequence ID" value="NZ_CP092362.2"/>
</dbReference>